<dbReference type="GeneID" id="62166879"/>
<evidence type="ECO:0000256" key="5">
    <source>
        <dbReference type="ARBA" id="ARBA00023002"/>
    </source>
</evidence>
<evidence type="ECO:0000259" key="6">
    <source>
        <dbReference type="Pfam" id="PF07992"/>
    </source>
</evidence>
<dbReference type="AlphaFoldDB" id="A0A9P6HVW2"/>
<dbReference type="SUPFAM" id="SSF51905">
    <property type="entry name" value="FAD/NAD(P)-binding domain"/>
    <property type="match status" value="1"/>
</dbReference>
<name>A0A9P6HVW2_9PEZI</name>
<comment type="cofactor">
    <cofactor evidence="1">
        <name>FAD</name>
        <dbReference type="ChEBI" id="CHEBI:57692"/>
    </cofactor>
</comment>
<reference evidence="7" key="2">
    <citation type="submission" date="2020-11" db="EMBL/GenBank/DDBJ databases">
        <title>Whole genome sequencing of Colletotrichum sp.</title>
        <authorList>
            <person name="Li H."/>
        </authorList>
    </citation>
    <scope>NUCLEOTIDE SEQUENCE</scope>
    <source>
        <strain evidence="7">CkLH20</strain>
    </source>
</reference>
<dbReference type="PANTHER" id="PTHR42913:SF3">
    <property type="entry name" value="64 KDA MITOCHONDRIAL NADH DEHYDROGENASE (EUROFUNG)"/>
    <property type="match status" value="1"/>
</dbReference>
<dbReference type="Proteomes" id="UP000781932">
    <property type="component" value="Unassembled WGS sequence"/>
</dbReference>
<keyword evidence="5" id="KW-0560">Oxidoreductase</keyword>
<evidence type="ECO:0000256" key="4">
    <source>
        <dbReference type="ARBA" id="ARBA00022827"/>
    </source>
</evidence>
<dbReference type="InterPro" id="IPR036188">
    <property type="entry name" value="FAD/NAD-bd_sf"/>
</dbReference>
<dbReference type="OrthoDB" id="5376590at2759"/>
<evidence type="ECO:0000256" key="3">
    <source>
        <dbReference type="ARBA" id="ARBA00022630"/>
    </source>
</evidence>
<keyword evidence="8" id="KW-1185">Reference proteome</keyword>
<dbReference type="GO" id="GO:0019646">
    <property type="term" value="P:aerobic electron transport chain"/>
    <property type="evidence" value="ECO:0007669"/>
    <property type="project" value="TreeGrafter"/>
</dbReference>
<dbReference type="PRINTS" id="PR00411">
    <property type="entry name" value="PNDRDTASEI"/>
</dbReference>
<keyword evidence="3" id="KW-0285">Flavoprotein</keyword>
<keyword evidence="4" id="KW-0274">FAD</keyword>
<dbReference type="EMBL" id="JAATWM020000045">
    <property type="protein sequence ID" value="KAF9871444.1"/>
    <property type="molecule type" value="Genomic_DNA"/>
</dbReference>
<feature type="domain" description="FAD/NAD(P)-binding" evidence="6">
    <location>
        <begin position="4"/>
        <end position="311"/>
    </location>
</feature>
<dbReference type="InterPro" id="IPR051169">
    <property type="entry name" value="NADH-Q_oxidoreductase"/>
</dbReference>
<evidence type="ECO:0000256" key="2">
    <source>
        <dbReference type="ARBA" id="ARBA00005272"/>
    </source>
</evidence>
<evidence type="ECO:0000313" key="7">
    <source>
        <dbReference type="EMBL" id="KAF9871444.1"/>
    </source>
</evidence>
<dbReference type="PRINTS" id="PR00368">
    <property type="entry name" value="FADPNR"/>
</dbReference>
<evidence type="ECO:0000313" key="8">
    <source>
        <dbReference type="Proteomes" id="UP000781932"/>
    </source>
</evidence>
<proteinExistence type="inferred from homology"/>
<accession>A0A9P6HVW2</accession>
<dbReference type="GO" id="GO:0003955">
    <property type="term" value="F:NAD(P)H dehydrogenase (quinone) activity"/>
    <property type="evidence" value="ECO:0007669"/>
    <property type="project" value="TreeGrafter"/>
</dbReference>
<dbReference type="Gene3D" id="3.50.50.100">
    <property type="match status" value="1"/>
</dbReference>
<dbReference type="Pfam" id="PF07992">
    <property type="entry name" value="Pyr_redox_2"/>
    <property type="match status" value="1"/>
</dbReference>
<gene>
    <name evidence="7" type="ORF">CkaCkLH20_11091</name>
</gene>
<sequence>MSVSIVIIGAGFAGVWSALSAKRLINLKDKGNAVKVLVVAPEPSLAIRPRLYEANTSNMFHHLGPLFESAGIEFLQGRAETINTTSKSVQVRSTDNQAVVVEYNQLILAAGSSLNRPQSVSGIEEHAFDIDTLDSAAVFDRHLKTLPSLEESTARNTFVVCGAGFSGIELAAELPSRLTHINSPKIILVESAEELGPELGPGPRPTIKKALKELGVEVRLGSPVSAVDAEGVELASGERIPAETVIWTAGMRASTLAKQIPGPKDALGRLHVNRFLQTEANYNVFATGDTAFALADTEGHHALMSCQHALQLGRVSGHNAAAAVLGEPMTEYTQAAYNCCLDLGSWGAVITGGWEREVKFTGDKAKRVKEFINQKLIYPPDDAQKAFDLANPIGPDSDEIFKYMLAMVE</sequence>
<reference evidence="7" key="1">
    <citation type="submission" date="2020-03" db="EMBL/GenBank/DDBJ databases">
        <authorList>
            <person name="He L."/>
        </authorList>
    </citation>
    <scope>NUCLEOTIDE SEQUENCE</scope>
    <source>
        <strain evidence="7">CkLH20</strain>
    </source>
</reference>
<comment type="caution">
    <text evidence="7">The sequence shown here is derived from an EMBL/GenBank/DDBJ whole genome shotgun (WGS) entry which is preliminary data.</text>
</comment>
<organism evidence="7 8">
    <name type="scientific">Colletotrichum karsti</name>
    <dbReference type="NCBI Taxonomy" id="1095194"/>
    <lineage>
        <taxon>Eukaryota</taxon>
        <taxon>Fungi</taxon>
        <taxon>Dikarya</taxon>
        <taxon>Ascomycota</taxon>
        <taxon>Pezizomycotina</taxon>
        <taxon>Sordariomycetes</taxon>
        <taxon>Hypocreomycetidae</taxon>
        <taxon>Glomerellales</taxon>
        <taxon>Glomerellaceae</taxon>
        <taxon>Colletotrichum</taxon>
        <taxon>Colletotrichum boninense species complex</taxon>
    </lineage>
</organism>
<dbReference type="RefSeq" id="XP_038740905.1">
    <property type="nucleotide sequence ID" value="XM_038893805.1"/>
</dbReference>
<dbReference type="InterPro" id="IPR023753">
    <property type="entry name" value="FAD/NAD-binding_dom"/>
</dbReference>
<protein>
    <recommendedName>
        <fullName evidence="6">FAD/NAD(P)-binding domain-containing protein</fullName>
    </recommendedName>
</protein>
<comment type="similarity">
    <text evidence="2">Belongs to the NADH dehydrogenase family.</text>
</comment>
<dbReference type="PANTHER" id="PTHR42913">
    <property type="entry name" value="APOPTOSIS-INDUCING FACTOR 1"/>
    <property type="match status" value="1"/>
</dbReference>
<evidence type="ECO:0000256" key="1">
    <source>
        <dbReference type="ARBA" id="ARBA00001974"/>
    </source>
</evidence>